<feature type="compositionally biased region" description="Pro residues" evidence="1">
    <location>
        <begin position="136"/>
        <end position="160"/>
    </location>
</feature>
<accession>A0A4S2MQ75</accession>
<reference evidence="2 3" key="1">
    <citation type="submission" date="2019-04" db="EMBL/GenBank/DDBJ databases">
        <title>Comparative genomics and transcriptomics to analyze fruiting body development in filamentous ascomycetes.</title>
        <authorList>
            <consortium name="DOE Joint Genome Institute"/>
            <person name="Lutkenhaus R."/>
            <person name="Traeger S."/>
            <person name="Breuer J."/>
            <person name="Kuo A."/>
            <person name="Lipzen A."/>
            <person name="Pangilinan J."/>
            <person name="Dilworth D."/>
            <person name="Sandor L."/>
            <person name="Poggeler S."/>
            <person name="Barry K."/>
            <person name="Grigoriev I.V."/>
            <person name="Nowrousian M."/>
        </authorList>
    </citation>
    <scope>NUCLEOTIDE SEQUENCE [LARGE SCALE GENOMIC DNA]</scope>
    <source>
        <strain evidence="2 3">CBS 389.68</strain>
    </source>
</reference>
<dbReference type="Proteomes" id="UP000298138">
    <property type="component" value="Unassembled WGS sequence"/>
</dbReference>
<proteinExistence type="predicted"/>
<evidence type="ECO:0000256" key="1">
    <source>
        <dbReference type="SAM" id="MobiDB-lite"/>
    </source>
</evidence>
<evidence type="ECO:0000313" key="2">
    <source>
        <dbReference type="EMBL" id="TGZ79372.1"/>
    </source>
</evidence>
<name>A0A4S2MQ75_9PEZI</name>
<feature type="compositionally biased region" description="Polar residues" evidence="1">
    <location>
        <begin position="110"/>
        <end position="126"/>
    </location>
</feature>
<organism evidence="2 3">
    <name type="scientific">Ascodesmis nigricans</name>
    <dbReference type="NCBI Taxonomy" id="341454"/>
    <lineage>
        <taxon>Eukaryota</taxon>
        <taxon>Fungi</taxon>
        <taxon>Dikarya</taxon>
        <taxon>Ascomycota</taxon>
        <taxon>Pezizomycotina</taxon>
        <taxon>Pezizomycetes</taxon>
        <taxon>Pezizales</taxon>
        <taxon>Ascodesmidaceae</taxon>
        <taxon>Ascodesmis</taxon>
    </lineage>
</organism>
<dbReference type="AlphaFoldDB" id="A0A4S2MQ75"/>
<gene>
    <name evidence="2" type="ORF">EX30DRAFT_112433</name>
</gene>
<dbReference type="EMBL" id="ML220132">
    <property type="protein sequence ID" value="TGZ79372.1"/>
    <property type="molecule type" value="Genomic_DNA"/>
</dbReference>
<protein>
    <submittedName>
        <fullName evidence="2">Uncharacterized protein</fullName>
    </submittedName>
</protein>
<sequence>MTVIASVLHCSHFHYSYQLQRPIYPSIHRSTLIITPNSSLLHMKLPFPLGIRDLKCSNAPPLAHHLTSEARAFSFPFPSLSLPPLHGPPRSFSSSRVAPLPSDPPLPISRYSSSPATVPSSMAATASTPPRLLHTLPPPPPPPASHSHPWPPAPTPPPRTPHSTLHAPQLHRTIELHSWMGRRKQGG</sequence>
<dbReference type="InParanoid" id="A0A4S2MQ75"/>
<evidence type="ECO:0000313" key="3">
    <source>
        <dbReference type="Proteomes" id="UP000298138"/>
    </source>
</evidence>
<keyword evidence="3" id="KW-1185">Reference proteome</keyword>
<feature type="region of interest" description="Disordered" evidence="1">
    <location>
        <begin position="88"/>
        <end position="165"/>
    </location>
</feature>